<feature type="transmembrane region" description="Helical" evidence="1">
    <location>
        <begin position="36"/>
        <end position="56"/>
    </location>
</feature>
<dbReference type="RefSeq" id="WP_153573394.1">
    <property type="nucleotide sequence ID" value="NZ_CP045725.1"/>
</dbReference>
<reference evidence="2 3" key="1">
    <citation type="submission" date="2019-10" db="EMBL/GenBank/DDBJ databases">
        <title>Genomic analysis of Raineyella sp. CBA3103.</title>
        <authorList>
            <person name="Roh S.W."/>
        </authorList>
    </citation>
    <scope>NUCLEOTIDE SEQUENCE [LARGE SCALE GENOMIC DNA]</scope>
    <source>
        <strain evidence="2 3">CBA3103</strain>
    </source>
</reference>
<gene>
    <name evidence="2" type="ORF">Rai3103_15955</name>
</gene>
<dbReference type="KEGG" id="rain:Rai3103_15955"/>
<dbReference type="AlphaFoldDB" id="A0A5Q2FJN3"/>
<evidence type="ECO:0000313" key="2">
    <source>
        <dbReference type="EMBL" id="QGF24865.1"/>
    </source>
</evidence>
<name>A0A5Q2FJN3_9ACTN</name>
<evidence type="ECO:0000256" key="1">
    <source>
        <dbReference type="SAM" id="Phobius"/>
    </source>
</evidence>
<keyword evidence="3" id="KW-1185">Reference proteome</keyword>
<protein>
    <submittedName>
        <fullName evidence="2">Uncharacterized protein</fullName>
    </submittedName>
</protein>
<keyword evidence="1" id="KW-1133">Transmembrane helix</keyword>
<evidence type="ECO:0000313" key="3">
    <source>
        <dbReference type="Proteomes" id="UP000386847"/>
    </source>
</evidence>
<proteinExistence type="predicted"/>
<sequence>MAHLLTRSTPAAYIAAALIAFGPLVVDTGTSRPFGAVYLATNLLVAIVLAWLAHVAQRRRLAQKY</sequence>
<keyword evidence="1" id="KW-0472">Membrane</keyword>
<keyword evidence="1" id="KW-0812">Transmembrane</keyword>
<organism evidence="2 3">
    <name type="scientific">Raineyella fluvialis</name>
    <dbReference type="NCBI Taxonomy" id="2662261"/>
    <lineage>
        <taxon>Bacteria</taxon>
        <taxon>Bacillati</taxon>
        <taxon>Actinomycetota</taxon>
        <taxon>Actinomycetes</taxon>
        <taxon>Propionibacteriales</taxon>
        <taxon>Propionibacteriaceae</taxon>
        <taxon>Raineyella</taxon>
    </lineage>
</organism>
<feature type="transmembrane region" description="Helical" evidence="1">
    <location>
        <begin position="12"/>
        <end position="30"/>
    </location>
</feature>
<dbReference type="EMBL" id="CP045725">
    <property type="protein sequence ID" value="QGF24865.1"/>
    <property type="molecule type" value="Genomic_DNA"/>
</dbReference>
<accession>A0A5Q2FJN3</accession>
<dbReference type="Proteomes" id="UP000386847">
    <property type="component" value="Chromosome"/>
</dbReference>